<sequence length="329" mass="35649">MPSCGSRPSRQEIAADVHRWVVSPPMRDLVDAFGGTLPATAGEAATASLLAWLDDFSDGCWNFRKGAERPDAREPDLDAAERALVLAAAEALGLVRATTPRHDSYTHLIVLGGLARACLQRNSYAAALLASGRVGRPEVAALGSGRELTKLEHELLRDQGAPGCRNEMDVMDVGVRRYLGFRDPVAEEAHLDPDNTNLSSCIRTYQRDGGPTVRVLAAPSSDPERRRANTADTQRYWAEQVTLTPNDRVLVVTSAIYVPFQHADALRTLGVPFDVDVDTVGVEADWSHEPSLHQPVTPGKYLQEIRSGIRSMRSLLAAVEVTTPASAPV</sequence>
<gene>
    <name evidence="1" type="ORF">DKT69_26210</name>
</gene>
<evidence type="ECO:0000313" key="1">
    <source>
        <dbReference type="EMBL" id="PWR11681.1"/>
    </source>
</evidence>
<protein>
    <submittedName>
        <fullName evidence="1">Uncharacterized protein</fullName>
    </submittedName>
</protein>
<accession>A0A317D9X7</accession>
<comment type="caution">
    <text evidence="1">The sequence shown here is derived from an EMBL/GenBank/DDBJ whole genome shotgun (WGS) entry which is preliminary data.</text>
</comment>
<dbReference type="Proteomes" id="UP000246050">
    <property type="component" value="Unassembled WGS sequence"/>
</dbReference>
<reference evidence="1 2" key="1">
    <citation type="submission" date="2018-05" db="EMBL/GenBank/DDBJ databases">
        <title>Micromonosporas from Atacama Desert.</title>
        <authorList>
            <person name="Carro L."/>
            <person name="Golinska P."/>
            <person name="Klenk H.-P."/>
            <person name="Goodfellow M."/>
        </authorList>
    </citation>
    <scope>NUCLEOTIDE SEQUENCE [LARGE SCALE GENOMIC DNA]</scope>
    <source>
        <strain evidence="1 2">4G51</strain>
    </source>
</reference>
<proteinExistence type="predicted"/>
<dbReference type="AlphaFoldDB" id="A0A317D9X7"/>
<dbReference type="OrthoDB" id="4683304at2"/>
<dbReference type="EMBL" id="QGKS01000312">
    <property type="protein sequence ID" value="PWR11681.1"/>
    <property type="molecule type" value="Genomic_DNA"/>
</dbReference>
<evidence type="ECO:0000313" key="2">
    <source>
        <dbReference type="Proteomes" id="UP000246050"/>
    </source>
</evidence>
<organism evidence="1 2">
    <name type="scientific">Micromonospora sicca</name>
    <dbReference type="NCBI Taxonomy" id="2202420"/>
    <lineage>
        <taxon>Bacteria</taxon>
        <taxon>Bacillati</taxon>
        <taxon>Actinomycetota</taxon>
        <taxon>Actinomycetes</taxon>
        <taxon>Micromonosporales</taxon>
        <taxon>Micromonosporaceae</taxon>
        <taxon>Micromonospora</taxon>
    </lineage>
</organism>
<name>A0A317D9X7_9ACTN</name>